<protein>
    <submittedName>
        <fullName evidence="1">Uncharacterized protein</fullName>
    </submittedName>
</protein>
<keyword evidence="2" id="KW-1185">Reference proteome</keyword>
<evidence type="ECO:0000313" key="2">
    <source>
        <dbReference type="Proteomes" id="UP000500806"/>
    </source>
</evidence>
<evidence type="ECO:0000313" key="1">
    <source>
        <dbReference type="EMBL" id="QKM62585.1"/>
    </source>
</evidence>
<organism evidence="1 2">
    <name type="scientific">Polynucleobacter antarcticus</name>
    <dbReference type="NCBI Taxonomy" id="1743162"/>
    <lineage>
        <taxon>Bacteria</taxon>
        <taxon>Pseudomonadati</taxon>
        <taxon>Pseudomonadota</taxon>
        <taxon>Betaproteobacteria</taxon>
        <taxon>Burkholderiales</taxon>
        <taxon>Burkholderiaceae</taxon>
        <taxon>Polynucleobacter</taxon>
    </lineage>
</organism>
<dbReference type="Proteomes" id="UP000500806">
    <property type="component" value="Chromosome"/>
</dbReference>
<dbReference type="AlphaFoldDB" id="A0A6M9PUY6"/>
<reference evidence="1 2" key="1">
    <citation type="submission" date="2018-04" db="EMBL/GenBank/DDBJ databases">
        <title>Polynucleobacter sp. LimPoW16 genome.</title>
        <authorList>
            <person name="Hahn M.W."/>
        </authorList>
    </citation>
    <scope>NUCLEOTIDE SEQUENCE [LARGE SCALE GENOMIC DNA]</scope>
    <source>
        <strain evidence="1 2">LimPoW16</strain>
    </source>
</reference>
<name>A0A6M9PUY6_9BURK</name>
<accession>A0A6M9PUY6</accession>
<dbReference type="EMBL" id="CP028941">
    <property type="protein sequence ID" value="QKM62585.1"/>
    <property type="molecule type" value="Genomic_DNA"/>
</dbReference>
<proteinExistence type="predicted"/>
<gene>
    <name evidence="1" type="ORF">DCO16_05585</name>
</gene>
<sequence>MEQQTYKQKYIKPKLTGGGDAPYGLVWRVYAVSKHHLALIGALSQHRKQYPSEILSSALSFYSAHYKDEVDVAFDEYAQRFDMTGKMLHPYESQSAEVTQ</sequence>
<dbReference type="KEGG" id="pani:DCO16_05585"/>